<evidence type="ECO:0000313" key="1">
    <source>
        <dbReference type="EMBL" id="KAI4468165.1"/>
    </source>
</evidence>
<protein>
    <submittedName>
        <fullName evidence="1">Thap domain-containing protein 9</fullName>
    </submittedName>
</protein>
<accession>A0ACB9TN10</accession>
<name>A0ACB9TN10_HOLOL</name>
<keyword evidence="2" id="KW-1185">Reference proteome</keyword>
<reference evidence="1" key="1">
    <citation type="submission" date="2022-04" db="EMBL/GenBank/DDBJ databases">
        <title>Chromosome-scale genome assembly of Holotrichia oblita Faldermann.</title>
        <authorList>
            <person name="Rongchong L."/>
        </authorList>
    </citation>
    <scope>NUCLEOTIDE SEQUENCE</scope>
    <source>
        <strain evidence="1">81SQS9</strain>
    </source>
</reference>
<comment type="caution">
    <text evidence="1">The sequence shown here is derived from an EMBL/GenBank/DDBJ whole genome shotgun (WGS) entry which is preliminary data.</text>
</comment>
<proteinExistence type="predicted"/>
<dbReference type="EMBL" id="CM043016">
    <property type="protein sequence ID" value="KAI4468165.1"/>
    <property type="molecule type" value="Genomic_DNA"/>
</dbReference>
<sequence>MGAPKFVNTCVLVKGLDQTSSATIAVFTDVPQPSTSDTYTDTDQKNLDQTTSAAVALFTNVVQPSTSGTYTDRGHKNLVTVSVQTPLKLSENSPRKRRWRGKVQFLKRKVKQIQSREDARKKCEVAVSDDSFIKFCETHFTQATANLFKLHLKLANRNEHGYRYSNEFKQFALTTYFLGPKVYRFLSSSLRLPSKSTLCRITNKWNIAAGLSEFVCKVVEAKIATVNEEAKDCILCIDEMTLKTFLFYHRSKDTIIGFHETIQRSYVPANNALVLMIRGVNVNWKQPFAYFFTCSSCPVNDLKIIIFNAINKLIQIGFNVLALVSDQGTNFIRFSKNVGVSEASPYFTVNNRKIFYIFDTPHLLKSTRNNFLLHKFVIKEGTTDKKYIVDFYNQDKKQSFRLAPSLSDAHLSPNNFQKMKVKLAAQILSASVAAALNTYIALNFLPAAAMATATFISKIDNLFDVLNSQSFSSTKILNRPFKGDKSQMKVLDEMLELFRNLTILNENGVDVTKKMNFINGWRITITSILALWELMKNKGMKYLCTRRLNQDALENFFGTIRQQGGNCLNPTPIQFARAFKKLFCLNYFHCSKTQIVSVI</sequence>
<evidence type="ECO:0000313" key="2">
    <source>
        <dbReference type="Proteomes" id="UP001056778"/>
    </source>
</evidence>
<dbReference type="Proteomes" id="UP001056778">
    <property type="component" value="Chromosome 2"/>
</dbReference>
<organism evidence="1 2">
    <name type="scientific">Holotrichia oblita</name>
    <name type="common">Chafer beetle</name>
    <dbReference type="NCBI Taxonomy" id="644536"/>
    <lineage>
        <taxon>Eukaryota</taxon>
        <taxon>Metazoa</taxon>
        <taxon>Ecdysozoa</taxon>
        <taxon>Arthropoda</taxon>
        <taxon>Hexapoda</taxon>
        <taxon>Insecta</taxon>
        <taxon>Pterygota</taxon>
        <taxon>Neoptera</taxon>
        <taxon>Endopterygota</taxon>
        <taxon>Coleoptera</taxon>
        <taxon>Polyphaga</taxon>
        <taxon>Scarabaeiformia</taxon>
        <taxon>Scarabaeidae</taxon>
        <taxon>Melolonthinae</taxon>
        <taxon>Holotrichia</taxon>
    </lineage>
</organism>
<gene>
    <name evidence="1" type="ORF">MML48_2g00012348</name>
</gene>